<dbReference type="SUPFAM" id="SSF51445">
    <property type="entry name" value="(Trans)glycosidases"/>
    <property type="match status" value="1"/>
</dbReference>
<dbReference type="Gene3D" id="2.60.40.1180">
    <property type="entry name" value="Golgi alpha-mannosidase II"/>
    <property type="match status" value="1"/>
</dbReference>
<dbReference type="PANTHER" id="PTHR11069:SF23">
    <property type="entry name" value="LYSOSOMAL ACID GLUCOSYLCERAMIDASE"/>
    <property type="match status" value="1"/>
</dbReference>
<proteinExistence type="inferred from homology"/>
<feature type="non-terminal residue" evidence="6">
    <location>
        <position position="1"/>
    </location>
</feature>
<gene>
    <name evidence="6" type="ORF">SCHCODRAFT_60446</name>
</gene>
<evidence type="ECO:0000313" key="7">
    <source>
        <dbReference type="Proteomes" id="UP000007431"/>
    </source>
</evidence>
<feature type="domain" description="Glycosyl hydrolase family 30 TIM-barrel" evidence="5">
    <location>
        <begin position="40"/>
        <end position="392"/>
    </location>
</feature>
<reference evidence="6 7" key="1">
    <citation type="journal article" date="2010" name="Nat. Biotechnol.">
        <title>Genome sequence of the model mushroom Schizophyllum commune.</title>
        <authorList>
            <person name="Ohm R.A."/>
            <person name="de Jong J.F."/>
            <person name="Lugones L.G."/>
            <person name="Aerts A."/>
            <person name="Kothe E."/>
            <person name="Stajich J.E."/>
            <person name="de Vries R.P."/>
            <person name="Record E."/>
            <person name="Levasseur A."/>
            <person name="Baker S.E."/>
            <person name="Bartholomew K.A."/>
            <person name="Coutinho P.M."/>
            <person name="Erdmann S."/>
            <person name="Fowler T.J."/>
            <person name="Gathman A.C."/>
            <person name="Lombard V."/>
            <person name="Henrissat B."/>
            <person name="Knabe N."/>
            <person name="Kuees U."/>
            <person name="Lilly W.W."/>
            <person name="Lindquist E."/>
            <person name="Lucas S."/>
            <person name="Magnuson J.K."/>
            <person name="Piumi F."/>
            <person name="Raudaskoski M."/>
            <person name="Salamov A."/>
            <person name="Schmutz J."/>
            <person name="Schwarze F.W.M.R."/>
            <person name="vanKuyk P.A."/>
            <person name="Horton J.S."/>
            <person name="Grigoriev I.V."/>
            <person name="Woesten H.A.B."/>
        </authorList>
    </citation>
    <scope>NUCLEOTIDE SEQUENCE [LARGE SCALE GENOMIC DNA]</scope>
    <source>
        <strain evidence="7">H4-8 / FGSC 9210</strain>
    </source>
</reference>
<dbReference type="InParanoid" id="D8QFF6"/>
<dbReference type="EMBL" id="GL377311">
    <property type="protein sequence ID" value="EFI93403.1"/>
    <property type="molecule type" value="Genomic_DNA"/>
</dbReference>
<name>D8QFF6_SCHCM</name>
<dbReference type="GO" id="GO:0004348">
    <property type="term" value="F:glucosylceramidase activity"/>
    <property type="evidence" value="ECO:0007669"/>
    <property type="project" value="InterPro"/>
</dbReference>
<dbReference type="Gene3D" id="3.20.20.80">
    <property type="entry name" value="Glycosidases"/>
    <property type="match status" value="1"/>
</dbReference>
<dbReference type="InterPro" id="IPR001139">
    <property type="entry name" value="Glyco_hydro_30"/>
</dbReference>
<evidence type="ECO:0000256" key="4">
    <source>
        <dbReference type="RuleBase" id="RU361188"/>
    </source>
</evidence>
<dbReference type="AlphaFoldDB" id="D8QFF6"/>
<dbReference type="PANTHER" id="PTHR11069">
    <property type="entry name" value="GLUCOSYLCERAMIDASE"/>
    <property type="match status" value="1"/>
</dbReference>
<comment type="similarity">
    <text evidence="1 4">Belongs to the glycosyl hydrolase 30 family.</text>
</comment>
<keyword evidence="7" id="KW-1185">Reference proteome</keyword>
<dbReference type="InterPro" id="IPR017853">
    <property type="entry name" value="GH"/>
</dbReference>
<keyword evidence="3 4" id="KW-0378">Hydrolase</keyword>
<dbReference type="GO" id="GO:0006680">
    <property type="term" value="P:glucosylceramide catabolic process"/>
    <property type="evidence" value="ECO:0007669"/>
    <property type="project" value="TreeGrafter"/>
</dbReference>
<protein>
    <submittedName>
        <fullName evidence="6">Glycoside hydrolase family 30 protein</fullName>
    </submittedName>
</protein>
<keyword evidence="2" id="KW-0732">Signal</keyword>
<keyword evidence="4" id="KW-0326">Glycosidase</keyword>
<dbReference type="eggNOG" id="KOG2566">
    <property type="taxonomic scope" value="Eukaryota"/>
</dbReference>
<evidence type="ECO:0000313" key="6">
    <source>
        <dbReference type="EMBL" id="EFI93403.1"/>
    </source>
</evidence>
<dbReference type="Pfam" id="PF02055">
    <property type="entry name" value="Glyco_hydro_30"/>
    <property type="match status" value="1"/>
</dbReference>
<dbReference type="HOGENOM" id="CLU_014379_2_0_1"/>
<evidence type="ECO:0000259" key="5">
    <source>
        <dbReference type="Pfam" id="PF02055"/>
    </source>
</evidence>
<dbReference type="VEuPathDB" id="FungiDB:SCHCODRAFT_02704979"/>
<evidence type="ECO:0000256" key="2">
    <source>
        <dbReference type="ARBA" id="ARBA00022729"/>
    </source>
</evidence>
<sequence>WDRTSLLSSVGSANPVNFTAAGGAKSADIVVHDNQVYQPIYGFGGSLTDSAALTLNNLKNRNSNNYWNLLRYLFDPADGANAAGLSYVRVPLGASDFSAGLYSFDDVNGDTSFTNFNINRAPSYLFSVLRDIQSVNRYLKVHVVPWSPPGWMKNTGTMNGGSLKAQYLTPYATYLLKCLQGFKSQGINLHAISIQNEPQNSNPTYPTAVFTPAQEAQVGNALRALMNNNGFGGVKLVGYEHNWDTAAAYPVTLINDAPNAFAGVAFHCYAGNVGQMDSFHNAHPNKEIYFTECAGLVGSDWWSDIKWYTDNMCAKPIFFRPFTTKLDPSFIGGVNHNAATGLMWNIALDGNGNPKLPNTNSCGGPGCRAIAQVNSDGSWSVNQEFYAMAHVSKATIPKDVGGPMGRRIGTTVSGSLGWGLVTTGFVTERVNKADWQRYSLVVLNCAFSLSPLPTTIKFRGKQATYTFPVGVTTLWWYAANPSAKDAAGTEGLNATTIHGFNATAVDGMNAGNETVPTNETVSVSAIEASRRREEPFVYRLPRQTFAPAQ</sequence>
<dbReference type="OMA" id="FGGIAWH"/>
<evidence type="ECO:0000256" key="3">
    <source>
        <dbReference type="ARBA" id="ARBA00022801"/>
    </source>
</evidence>
<dbReference type="InterPro" id="IPR013780">
    <property type="entry name" value="Glyco_hydro_b"/>
</dbReference>
<dbReference type="InterPro" id="IPR033453">
    <property type="entry name" value="Glyco_hydro_30_TIM-barrel"/>
</dbReference>
<evidence type="ECO:0000256" key="1">
    <source>
        <dbReference type="ARBA" id="ARBA00005382"/>
    </source>
</evidence>
<dbReference type="GO" id="GO:0016020">
    <property type="term" value="C:membrane"/>
    <property type="evidence" value="ECO:0007669"/>
    <property type="project" value="GOC"/>
</dbReference>
<organism evidence="7">
    <name type="scientific">Schizophyllum commune (strain H4-8 / FGSC 9210)</name>
    <name type="common">Split gill fungus</name>
    <dbReference type="NCBI Taxonomy" id="578458"/>
    <lineage>
        <taxon>Eukaryota</taxon>
        <taxon>Fungi</taxon>
        <taxon>Dikarya</taxon>
        <taxon>Basidiomycota</taxon>
        <taxon>Agaricomycotina</taxon>
        <taxon>Agaricomycetes</taxon>
        <taxon>Agaricomycetidae</taxon>
        <taxon>Agaricales</taxon>
        <taxon>Schizophyllaceae</taxon>
        <taxon>Schizophyllum</taxon>
    </lineage>
</organism>
<accession>D8QFF6</accession>
<dbReference type="Proteomes" id="UP000007431">
    <property type="component" value="Unassembled WGS sequence"/>
</dbReference>